<dbReference type="Gene3D" id="2.30.30.60">
    <property type="match status" value="1"/>
</dbReference>
<proteinExistence type="predicted"/>
<evidence type="ECO:0000256" key="5">
    <source>
        <dbReference type="SAM" id="Phobius"/>
    </source>
</evidence>
<feature type="transmembrane region" description="Helical" evidence="5">
    <location>
        <begin position="161"/>
        <end position="188"/>
    </location>
</feature>
<evidence type="ECO:0000313" key="7">
    <source>
        <dbReference type="EMBL" id="MFC3637400.1"/>
    </source>
</evidence>
<keyword evidence="3 5" id="KW-1133">Transmembrane helix</keyword>
<dbReference type="InterPro" id="IPR023408">
    <property type="entry name" value="MscS_beta-dom_sf"/>
</dbReference>
<dbReference type="InterPro" id="IPR010920">
    <property type="entry name" value="LSM_dom_sf"/>
</dbReference>
<gene>
    <name evidence="7" type="ORF">ACFONL_08375</name>
</gene>
<feature type="transmembrane region" description="Helical" evidence="5">
    <location>
        <begin position="12"/>
        <end position="34"/>
    </location>
</feature>
<organism evidence="7 8">
    <name type="scientific">Camelimonas fluminis</name>
    <dbReference type="NCBI Taxonomy" id="1576911"/>
    <lineage>
        <taxon>Bacteria</taxon>
        <taxon>Pseudomonadati</taxon>
        <taxon>Pseudomonadota</taxon>
        <taxon>Alphaproteobacteria</taxon>
        <taxon>Hyphomicrobiales</taxon>
        <taxon>Chelatococcaceae</taxon>
        <taxon>Camelimonas</taxon>
    </lineage>
</organism>
<sequence length="434" mass="47741">MLDFLNVRTEWPWLDTVIFVGGLMLLALVVNFAMKSLLLRGYDRVMARTALGRDPELRRHRVLERLALAAPALVISAGVGLTPHAPEAFVAVARNVANAVVVLALALAAGAALDLVDVVYHRRPEARKRPMKGYFQILKIALYVIAALLMIATIIDRSPVILLSGLGAMAAVLILVFQDTLLSLVAGIQISSTDMVRVGDWIEAPGEGADGDVIEIALHTVKVQNWDKTITTVPIRKLVTGSFRNWRGMREAGGRRIKRALSLDQTSIRFLDAEDVRRLGSLRLLRDHLARKQVDILQWNEQLGPTDAAPANCRRLTNIGAFRAYVEAYLRTHPQLRQDLTIMARQLPPGPEGLPMEVYCFTNTVVWTEYEGIQADIFDHLYAILPEFDLRVFQSPAGADLRAMATAAGGGRRLRAERMGDPAPGVAAIRAEAG</sequence>
<dbReference type="Proteomes" id="UP001595704">
    <property type="component" value="Unassembled WGS sequence"/>
</dbReference>
<evidence type="ECO:0000256" key="2">
    <source>
        <dbReference type="ARBA" id="ARBA00022692"/>
    </source>
</evidence>
<evidence type="ECO:0000256" key="4">
    <source>
        <dbReference type="ARBA" id="ARBA00023136"/>
    </source>
</evidence>
<dbReference type="Pfam" id="PF00924">
    <property type="entry name" value="MS_channel_2nd"/>
    <property type="match status" value="1"/>
</dbReference>
<keyword evidence="2 5" id="KW-0812">Transmembrane</keyword>
<dbReference type="PANTHER" id="PTHR30414:SF0">
    <property type="entry name" value="MINICONDUCTANCE MECHANOSENSITIVE CHANNEL YBDG"/>
    <property type="match status" value="1"/>
</dbReference>
<comment type="caution">
    <text evidence="7">The sequence shown here is derived from an EMBL/GenBank/DDBJ whole genome shotgun (WGS) entry which is preliminary data.</text>
</comment>
<evidence type="ECO:0000259" key="6">
    <source>
        <dbReference type="Pfam" id="PF00924"/>
    </source>
</evidence>
<feature type="transmembrane region" description="Helical" evidence="5">
    <location>
        <begin position="137"/>
        <end position="155"/>
    </location>
</feature>
<keyword evidence="4 5" id="KW-0472">Membrane</keyword>
<reference evidence="8" key="1">
    <citation type="journal article" date="2019" name="Int. J. Syst. Evol. Microbiol.">
        <title>The Global Catalogue of Microorganisms (GCM) 10K type strain sequencing project: providing services to taxonomists for standard genome sequencing and annotation.</title>
        <authorList>
            <consortium name="The Broad Institute Genomics Platform"/>
            <consortium name="The Broad Institute Genome Sequencing Center for Infectious Disease"/>
            <person name="Wu L."/>
            <person name="Ma J."/>
        </authorList>
    </citation>
    <scope>NUCLEOTIDE SEQUENCE [LARGE SCALE GENOMIC DNA]</scope>
    <source>
        <strain evidence="8">KCTC 42282</strain>
    </source>
</reference>
<comment type="subcellular location">
    <subcellularLocation>
        <location evidence="1">Membrane</location>
    </subcellularLocation>
</comment>
<dbReference type="SUPFAM" id="SSF50182">
    <property type="entry name" value="Sm-like ribonucleoproteins"/>
    <property type="match status" value="1"/>
</dbReference>
<dbReference type="RefSeq" id="WP_191320503.1">
    <property type="nucleotide sequence ID" value="NZ_BNCG01000018.1"/>
</dbReference>
<evidence type="ECO:0000313" key="8">
    <source>
        <dbReference type="Proteomes" id="UP001595704"/>
    </source>
</evidence>
<dbReference type="EMBL" id="JBHRYC010000037">
    <property type="protein sequence ID" value="MFC3637400.1"/>
    <property type="molecule type" value="Genomic_DNA"/>
</dbReference>
<feature type="transmembrane region" description="Helical" evidence="5">
    <location>
        <begin position="96"/>
        <end position="116"/>
    </location>
</feature>
<feature type="domain" description="Mechanosensitive ion channel MscS" evidence="6">
    <location>
        <begin position="179"/>
        <end position="247"/>
    </location>
</feature>
<evidence type="ECO:0000256" key="1">
    <source>
        <dbReference type="ARBA" id="ARBA00004370"/>
    </source>
</evidence>
<name>A0ABV7UG49_9HYPH</name>
<evidence type="ECO:0000256" key="3">
    <source>
        <dbReference type="ARBA" id="ARBA00022989"/>
    </source>
</evidence>
<dbReference type="InterPro" id="IPR006685">
    <property type="entry name" value="MscS_channel_2nd"/>
</dbReference>
<keyword evidence="8" id="KW-1185">Reference proteome</keyword>
<accession>A0ABV7UG49</accession>
<dbReference type="InterPro" id="IPR030192">
    <property type="entry name" value="YbdG"/>
</dbReference>
<protein>
    <submittedName>
        <fullName evidence="7">Mechanosensitive ion channel family protein</fullName>
    </submittedName>
</protein>
<feature type="transmembrane region" description="Helical" evidence="5">
    <location>
        <begin position="66"/>
        <end position="84"/>
    </location>
</feature>
<dbReference type="PANTHER" id="PTHR30414">
    <property type="entry name" value="MINICONDUCTANCE MECHANOSENSITIVE CHANNEL YBDG"/>
    <property type="match status" value="1"/>
</dbReference>